<comment type="subcellular location">
    <subcellularLocation>
        <location evidence="3">Cytoplasm</location>
    </subcellularLocation>
</comment>
<evidence type="ECO:0000313" key="17">
    <source>
        <dbReference type="EMBL" id="MEX6688768.1"/>
    </source>
</evidence>
<reference evidence="17 18" key="1">
    <citation type="submission" date="2023-07" db="EMBL/GenBank/DDBJ databases">
        <authorList>
            <person name="Lian W.-H."/>
        </authorList>
    </citation>
    <scope>NUCLEOTIDE SEQUENCE [LARGE SCALE GENOMIC DNA]</scope>
    <source>
        <strain evidence="17 18">SYSU DXS3180</strain>
    </source>
</reference>
<evidence type="ECO:0000256" key="1">
    <source>
        <dbReference type="ARBA" id="ARBA00000085"/>
    </source>
</evidence>
<proteinExistence type="predicted"/>
<evidence type="ECO:0000256" key="3">
    <source>
        <dbReference type="ARBA" id="ARBA00004496"/>
    </source>
</evidence>
<dbReference type="PROSITE" id="PS50109">
    <property type="entry name" value="HIS_KIN"/>
    <property type="match status" value="1"/>
</dbReference>
<keyword evidence="18" id="KW-1185">Reference proteome</keyword>
<evidence type="ECO:0000256" key="6">
    <source>
        <dbReference type="ARBA" id="ARBA00022485"/>
    </source>
</evidence>
<keyword evidence="12" id="KW-0902">Two-component regulatory system</keyword>
<evidence type="ECO:0000256" key="14">
    <source>
        <dbReference type="ARBA" id="ARBA00024827"/>
    </source>
</evidence>
<dbReference type="PRINTS" id="PR00344">
    <property type="entry name" value="BCTRLSENSOR"/>
</dbReference>
<dbReference type="Gene3D" id="3.30.565.10">
    <property type="entry name" value="Histidine kinase-like ATPase, C-terminal domain"/>
    <property type="match status" value="1"/>
</dbReference>
<dbReference type="GO" id="GO:0016301">
    <property type="term" value="F:kinase activity"/>
    <property type="evidence" value="ECO:0007669"/>
    <property type="project" value="UniProtKB-KW"/>
</dbReference>
<comment type="cofactor">
    <cofactor evidence="2">
        <name>[4Fe-4S] cluster</name>
        <dbReference type="ChEBI" id="CHEBI:49883"/>
    </cofactor>
</comment>
<sequence>MLHKKEMLDLKVQYEQTILQAQLEIQEQTFRNISQEIHDNIGQVLSLAKLNLNTFNNGASDEKVAITEELLSKAITDLRDLSKSLNSEKITDIGLVDAIAHELNIIKKAVHLDTRLECTTKDVRLTPEQTIVVFRIMQESFNNILKHAKATMLCVKIDAENDTLCIAIKDNGIGFDIEKLNSHETGIGLKSMKQRAELIGGNLEINSRPQEGTVIKLSILQDQKTEV</sequence>
<dbReference type="RefSeq" id="WP_369330177.1">
    <property type="nucleotide sequence ID" value="NZ_JAULBC010000004.1"/>
</dbReference>
<dbReference type="Pfam" id="PF07730">
    <property type="entry name" value="HisKA_3"/>
    <property type="match status" value="1"/>
</dbReference>
<gene>
    <name evidence="17" type="ORF">QTN47_14770</name>
</gene>
<dbReference type="Pfam" id="PF02518">
    <property type="entry name" value="HATPase_c"/>
    <property type="match status" value="1"/>
</dbReference>
<accession>A0ABV3ZG38</accession>
<evidence type="ECO:0000256" key="12">
    <source>
        <dbReference type="ARBA" id="ARBA00023012"/>
    </source>
</evidence>
<dbReference type="InterPro" id="IPR004358">
    <property type="entry name" value="Sig_transdc_His_kin-like_C"/>
</dbReference>
<evidence type="ECO:0000256" key="8">
    <source>
        <dbReference type="ARBA" id="ARBA00022679"/>
    </source>
</evidence>
<feature type="domain" description="Histidine kinase" evidence="16">
    <location>
        <begin position="32"/>
        <end position="223"/>
    </location>
</feature>
<dbReference type="InterPro" id="IPR011712">
    <property type="entry name" value="Sig_transdc_His_kin_sub3_dim/P"/>
</dbReference>
<keyword evidence="8" id="KW-0808">Transferase</keyword>
<dbReference type="PANTHER" id="PTHR24421">
    <property type="entry name" value="NITRATE/NITRITE SENSOR PROTEIN NARX-RELATED"/>
    <property type="match status" value="1"/>
</dbReference>
<comment type="function">
    <text evidence="14">Member of the two-component regulatory system NreB/NreC involved in the control of dissimilatory nitrate/nitrite reduction in response to oxygen. NreB functions as a direct oxygen sensor histidine kinase which is autophosphorylated, in the absence of oxygen, probably at the conserved histidine residue, and transfers its phosphate group probably to a conserved aspartate residue of NreC. NreB/NreC activates the expression of the nitrate (narGHJI) and nitrite (nir) reductase operons, as well as the putative nitrate transporter gene narT.</text>
</comment>
<dbReference type="EC" id="2.7.13.3" evidence="4"/>
<dbReference type="EMBL" id="JAULBC010000004">
    <property type="protein sequence ID" value="MEX6688768.1"/>
    <property type="molecule type" value="Genomic_DNA"/>
</dbReference>
<dbReference type="InterPro" id="IPR003594">
    <property type="entry name" value="HATPase_dom"/>
</dbReference>
<evidence type="ECO:0000259" key="16">
    <source>
        <dbReference type="PROSITE" id="PS50109"/>
    </source>
</evidence>
<evidence type="ECO:0000256" key="4">
    <source>
        <dbReference type="ARBA" id="ARBA00012438"/>
    </source>
</evidence>
<dbReference type="SMART" id="SM00387">
    <property type="entry name" value="HATPase_c"/>
    <property type="match status" value="1"/>
</dbReference>
<comment type="caution">
    <text evidence="17">The sequence shown here is derived from an EMBL/GenBank/DDBJ whole genome shotgun (WGS) entry which is preliminary data.</text>
</comment>
<evidence type="ECO:0000256" key="7">
    <source>
        <dbReference type="ARBA" id="ARBA00022490"/>
    </source>
</evidence>
<evidence type="ECO:0000256" key="15">
    <source>
        <dbReference type="ARBA" id="ARBA00030800"/>
    </source>
</evidence>
<evidence type="ECO:0000256" key="2">
    <source>
        <dbReference type="ARBA" id="ARBA00001966"/>
    </source>
</evidence>
<dbReference type="InterPro" id="IPR050482">
    <property type="entry name" value="Sensor_HK_TwoCompSys"/>
</dbReference>
<evidence type="ECO:0000256" key="13">
    <source>
        <dbReference type="ARBA" id="ARBA00023014"/>
    </source>
</evidence>
<evidence type="ECO:0000256" key="10">
    <source>
        <dbReference type="ARBA" id="ARBA00022777"/>
    </source>
</evidence>
<evidence type="ECO:0000256" key="5">
    <source>
        <dbReference type="ARBA" id="ARBA00017322"/>
    </source>
</evidence>
<keyword evidence="10 17" id="KW-0418">Kinase</keyword>
<protein>
    <recommendedName>
        <fullName evidence="5">Oxygen sensor histidine kinase NreB</fullName>
        <ecNumber evidence="4">2.7.13.3</ecNumber>
    </recommendedName>
    <alternativeName>
        <fullName evidence="15">Nitrogen regulation protein B</fullName>
    </alternativeName>
</protein>
<dbReference type="Proteomes" id="UP001560573">
    <property type="component" value="Unassembled WGS sequence"/>
</dbReference>
<organism evidence="17 18">
    <name type="scientific">Danxiaibacter flavus</name>
    <dbReference type="NCBI Taxonomy" id="3049108"/>
    <lineage>
        <taxon>Bacteria</taxon>
        <taxon>Pseudomonadati</taxon>
        <taxon>Bacteroidota</taxon>
        <taxon>Chitinophagia</taxon>
        <taxon>Chitinophagales</taxon>
        <taxon>Chitinophagaceae</taxon>
        <taxon>Danxiaibacter</taxon>
    </lineage>
</organism>
<dbReference type="SUPFAM" id="SSF55874">
    <property type="entry name" value="ATPase domain of HSP90 chaperone/DNA topoisomerase II/histidine kinase"/>
    <property type="match status" value="1"/>
</dbReference>
<dbReference type="InterPro" id="IPR005467">
    <property type="entry name" value="His_kinase_dom"/>
</dbReference>
<evidence type="ECO:0000313" key="18">
    <source>
        <dbReference type="Proteomes" id="UP001560573"/>
    </source>
</evidence>
<keyword evidence="13" id="KW-0411">Iron-sulfur</keyword>
<keyword evidence="11" id="KW-0408">Iron</keyword>
<keyword evidence="7" id="KW-0963">Cytoplasm</keyword>
<evidence type="ECO:0000256" key="11">
    <source>
        <dbReference type="ARBA" id="ARBA00023004"/>
    </source>
</evidence>
<name>A0ABV3ZG38_9BACT</name>
<evidence type="ECO:0000256" key="9">
    <source>
        <dbReference type="ARBA" id="ARBA00022723"/>
    </source>
</evidence>
<keyword evidence="6" id="KW-0004">4Fe-4S</keyword>
<keyword evidence="9" id="KW-0479">Metal-binding</keyword>
<dbReference type="InterPro" id="IPR036890">
    <property type="entry name" value="HATPase_C_sf"/>
</dbReference>
<comment type="catalytic activity">
    <reaction evidence="1">
        <text>ATP + protein L-histidine = ADP + protein N-phospho-L-histidine.</text>
        <dbReference type="EC" id="2.7.13.3"/>
    </reaction>
</comment>
<dbReference type="CDD" id="cd16917">
    <property type="entry name" value="HATPase_UhpB-NarQ-NarX-like"/>
    <property type="match status" value="1"/>
</dbReference>